<feature type="compositionally biased region" description="Basic and acidic residues" evidence="1">
    <location>
        <begin position="1"/>
        <end position="12"/>
    </location>
</feature>
<accession>A0AAV4Q2L3</accession>
<keyword evidence="3" id="KW-1185">Reference proteome</keyword>
<proteinExistence type="predicted"/>
<dbReference type="Proteomes" id="UP001054837">
    <property type="component" value="Unassembled WGS sequence"/>
</dbReference>
<evidence type="ECO:0000313" key="2">
    <source>
        <dbReference type="EMBL" id="GIY02679.1"/>
    </source>
</evidence>
<evidence type="ECO:0000313" key="3">
    <source>
        <dbReference type="Proteomes" id="UP001054837"/>
    </source>
</evidence>
<evidence type="ECO:0000256" key="1">
    <source>
        <dbReference type="SAM" id="MobiDB-lite"/>
    </source>
</evidence>
<evidence type="ECO:0008006" key="4">
    <source>
        <dbReference type="Google" id="ProtNLM"/>
    </source>
</evidence>
<protein>
    <recommendedName>
        <fullName evidence="4">LAGLIDADG homing endonuclease</fullName>
    </recommendedName>
</protein>
<reference evidence="2 3" key="1">
    <citation type="submission" date="2021-06" db="EMBL/GenBank/DDBJ databases">
        <title>Caerostris darwini draft genome.</title>
        <authorList>
            <person name="Kono N."/>
            <person name="Arakawa K."/>
        </authorList>
    </citation>
    <scope>NUCLEOTIDE SEQUENCE [LARGE SCALE GENOMIC DNA]</scope>
</reference>
<organism evidence="2 3">
    <name type="scientific">Caerostris darwini</name>
    <dbReference type="NCBI Taxonomy" id="1538125"/>
    <lineage>
        <taxon>Eukaryota</taxon>
        <taxon>Metazoa</taxon>
        <taxon>Ecdysozoa</taxon>
        <taxon>Arthropoda</taxon>
        <taxon>Chelicerata</taxon>
        <taxon>Arachnida</taxon>
        <taxon>Araneae</taxon>
        <taxon>Araneomorphae</taxon>
        <taxon>Entelegynae</taxon>
        <taxon>Araneoidea</taxon>
        <taxon>Araneidae</taxon>
        <taxon>Caerostris</taxon>
    </lineage>
</organism>
<dbReference type="AlphaFoldDB" id="A0AAV4Q2L3"/>
<comment type="caution">
    <text evidence="2">The sequence shown here is derived from an EMBL/GenBank/DDBJ whole genome shotgun (WGS) entry which is preliminary data.</text>
</comment>
<gene>
    <name evidence="2" type="ORF">CDAR_194201</name>
</gene>
<sequence length="123" mass="14191">MHKIKEKEKPPREAVSPSDHLGVSVSISRPPLQIIKGLFQALLTGSWRGAFLTPANEHCFFDAESQKLVRELQRFHLDNRKIYHQNETVPRGVIFPTFSRSQQKVLNFVLWEKYPGTKGTKHL</sequence>
<feature type="region of interest" description="Disordered" evidence="1">
    <location>
        <begin position="1"/>
        <end position="20"/>
    </location>
</feature>
<name>A0AAV4Q2L3_9ARAC</name>
<dbReference type="EMBL" id="BPLQ01003719">
    <property type="protein sequence ID" value="GIY02679.1"/>
    <property type="molecule type" value="Genomic_DNA"/>
</dbReference>